<evidence type="ECO:0000256" key="3">
    <source>
        <dbReference type="ARBA" id="ARBA00022475"/>
    </source>
</evidence>
<evidence type="ECO:0000256" key="6">
    <source>
        <dbReference type="ARBA" id="ARBA00023136"/>
    </source>
</evidence>
<organism evidence="8 9">
    <name type="scientific">Cellulophaga baltica 18</name>
    <dbReference type="NCBI Taxonomy" id="1348584"/>
    <lineage>
        <taxon>Bacteria</taxon>
        <taxon>Pseudomonadati</taxon>
        <taxon>Bacteroidota</taxon>
        <taxon>Flavobacteriia</taxon>
        <taxon>Flavobacteriales</taxon>
        <taxon>Flavobacteriaceae</taxon>
        <taxon>Cellulophaga</taxon>
    </lineage>
</organism>
<evidence type="ECO:0000256" key="4">
    <source>
        <dbReference type="ARBA" id="ARBA00022692"/>
    </source>
</evidence>
<keyword evidence="6 7" id="KW-0472">Membrane</keyword>
<dbReference type="CDD" id="cd13127">
    <property type="entry name" value="MATE_tuaB_like"/>
    <property type="match status" value="1"/>
</dbReference>
<accession>A0AAU8RYH3</accession>
<dbReference type="PANTHER" id="PTHR30250">
    <property type="entry name" value="PST FAMILY PREDICTED COLANIC ACID TRANSPORTER"/>
    <property type="match status" value="1"/>
</dbReference>
<comment type="similarity">
    <text evidence="2">Belongs to the polysaccharide synthase family.</text>
</comment>
<keyword evidence="4 7" id="KW-0812">Transmembrane</keyword>
<feature type="transmembrane region" description="Helical" evidence="7">
    <location>
        <begin position="43"/>
        <end position="67"/>
    </location>
</feature>
<evidence type="ECO:0000313" key="9">
    <source>
        <dbReference type="Proteomes" id="UP000030786"/>
    </source>
</evidence>
<dbReference type="InterPro" id="IPR050833">
    <property type="entry name" value="Poly_Biosynth_Transport"/>
</dbReference>
<dbReference type="Proteomes" id="UP000030786">
    <property type="component" value="Chromosome"/>
</dbReference>
<feature type="transmembrane region" description="Helical" evidence="7">
    <location>
        <begin position="149"/>
        <end position="170"/>
    </location>
</feature>
<evidence type="ECO:0000313" key="8">
    <source>
        <dbReference type="EMBL" id="AIZ42299.1"/>
    </source>
</evidence>
<feature type="transmembrane region" description="Helical" evidence="7">
    <location>
        <begin position="214"/>
        <end position="233"/>
    </location>
</feature>
<feature type="transmembrane region" description="Helical" evidence="7">
    <location>
        <begin position="414"/>
        <end position="435"/>
    </location>
</feature>
<dbReference type="GeneID" id="78061523"/>
<keyword evidence="5 7" id="KW-1133">Transmembrane helix</keyword>
<dbReference type="EMBL" id="CP009976">
    <property type="protein sequence ID" value="AIZ42299.1"/>
    <property type="molecule type" value="Genomic_DNA"/>
</dbReference>
<feature type="transmembrane region" description="Helical" evidence="7">
    <location>
        <begin position="366"/>
        <end position="394"/>
    </location>
</feature>
<dbReference type="RefSeq" id="WP_029446086.1">
    <property type="nucleotide sequence ID" value="NZ_CP009976.1"/>
</dbReference>
<dbReference type="KEGG" id="cbat:M666_12315"/>
<feature type="transmembrane region" description="Helical" evidence="7">
    <location>
        <begin position="320"/>
        <end position="346"/>
    </location>
</feature>
<evidence type="ECO:0000256" key="2">
    <source>
        <dbReference type="ARBA" id="ARBA00007430"/>
    </source>
</evidence>
<feature type="transmembrane region" description="Helical" evidence="7">
    <location>
        <begin position="294"/>
        <end position="314"/>
    </location>
</feature>
<sequence>MSLGKKMFHGIAWNGIERLSTQLIQFIIGIILARLLTPKEYGILGILLVFILISNVFIDSGFTKALIQKQDRNDNDISTVFIFNFLISLLFYCILWFTSPYIAIFYDIESLSLLLKILAISLITNALFAVPSTLITIDLNFKLLAKINFTSSVFSGIIAIILAYMGYGIWSLVYQTLIRSTTTLILMWFSLKWKPNWRFSSKSLKSLFSFGSKLLVASLLNVAVNNLYALFIAKVISTKDLGYYTRGTQFSDVAYNSITSVLDNVLLSGLSTIQDNKELLIKYMRSILKTTTMLVMPIFLFLAIMAEPIIKILLTEKWLSAVPIMQFFCLARLVTIISGINVNLLYVIGRTDLALKQQYIKITVRIIFFIISLKYGIIYIAMAELLSTIIHFFINTYYPGKFMQYGAFAQLKDMKYIILSGIVMSLFTLTTLYITNNILVQIAIAPIIAIVAYFISLKIFKIDELNILVLKVKEIFKK</sequence>
<dbReference type="PANTHER" id="PTHR30250:SF10">
    <property type="entry name" value="LIPOPOLYSACCHARIDE BIOSYNTHESIS PROTEIN WZXC"/>
    <property type="match status" value="1"/>
</dbReference>
<gene>
    <name evidence="8" type="ORF">M666_12315</name>
</gene>
<evidence type="ECO:0000256" key="5">
    <source>
        <dbReference type="ARBA" id="ARBA00022989"/>
    </source>
</evidence>
<name>A0AAU8RYH3_9FLAO</name>
<evidence type="ECO:0008006" key="10">
    <source>
        <dbReference type="Google" id="ProtNLM"/>
    </source>
</evidence>
<dbReference type="GO" id="GO:0005886">
    <property type="term" value="C:plasma membrane"/>
    <property type="evidence" value="ECO:0007669"/>
    <property type="project" value="UniProtKB-SubCell"/>
</dbReference>
<dbReference type="Pfam" id="PF13440">
    <property type="entry name" value="Polysacc_synt_3"/>
    <property type="match status" value="1"/>
</dbReference>
<evidence type="ECO:0000256" key="7">
    <source>
        <dbReference type="SAM" id="Phobius"/>
    </source>
</evidence>
<reference evidence="8 9" key="1">
    <citation type="journal article" date="2014" name="Environ. Microbiol.">
        <title>Contrasting genomic patterns and infection strategies of two co-existing Bacteroidetes podovirus genera.</title>
        <authorList>
            <person name="Holmfeldt K."/>
            <person name="Howard-Varona C."/>
            <person name="Solonenko N."/>
            <person name="Sullivan M.B."/>
        </authorList>
    </citation>
    <scope>NUCLEOTIDE SEQUENCE [LARGE SCALE GENOMIC DNA]</scope>
    <source>
        <strain evidence="8 9">18</strain>
    </source>
</reference>
<feature type="transmembrane region" description="Helical" evidence="7">
    <location>
        <begin position="442"/>
        <end position="460"/>
    </location>
</feature>
<dbReference type="AlphaFoldDB" id="A0AAU8RYH3"/>
<comment type="subcellular location">
    <subcellularLocation>
        <location evidence="1">Cell membrane</location>
        <topology evidence="1">Multi-pass membrane protein</topology>
    </subcellularLocation>
</comment>
<keyword evidence="3" id="KW-1003">Cell membrane</keyword>
<protein>
    <recommendedName>
        <fullName evidence="10">Lipopolysaccharide biosynthesis protein</fullName>
    </recommendedName>
</protein>
<feature type="transmembrane region" description="Helical" evidence="7">
    <location>
        <begin position="79"/>
        <end position="97"/>
    </location>
</feature>
<evidence type="ECO:0000256" key="1">
    <source>
        <dbReference type="ARBA" id="ARBA00004651"/>
    </source>
</evidence>
<proteinExistence type="inferred from homology"/>
<feature type="transmembrane region" description="Helical" evidence="7">
    <location>
        <begin position="117"/>
        <end position="137"/>
    </location>
</feature>